<evidence type="ECO:0000313" key="1">
    <source>
        <dbReference type="EMBL" id="WIM68307.1"/>
    </source>
</evidence>
<dbReference type="InterPro" id="IPR022291">
    <property type="entry name" value="Bacteriocin_synth_cyclodeHase"/>
</dbReference>
<dbReference type="Gene3D" id="3.40.50.720">
    <property type="entry name" value="NAD(P)-binding Rossmann-like Domain"/>
    <property type="match status" value="1"/>
</dbReference>
<evidence type="ECO:0000313" key="2">
    <source>
        <dbReference type="Proteomes" id="UP001225598"/>
    </source>
</evidence>
<dbReference type="NCBIfam" id="TIGR03882">
    <property type="entry name" value="cyclo_dehyd_2"/>
    <property type="match status" value="1"/>
</dbReference>
<sequence length="288" mass="31285">MNQRHHITTVSLAPGTHVFARDATHVQFGMDATRAGIIETPHAERLAVVLSRLSSPVRVSALIDEITTHTGVHPTQVQVLLDELIDYRILRATERRAIYVVGHSTLARALVGHFTQLGFTVRRPLRSESDGEFLTHCVPTVPLVIVDKLAYSRGLAKHLVQPHRTVIPVNVVDHRVLIGPVRMRGTGACLLCLQLRLTDIDEEWHRITSLFQSGPPRPDPTVISAGVAETSVLLRRAIKADVPAGVTLEPVSGGELIVVDPFGGGTRREAIAQHGQCPACSSETGSGR</sequence>
<protein>
    <submittedName>
        <fullName evidence="1">TOMM leader peptide-binding protein</fullName>
    </submittedName>
</protein>
<dbReference type="EMBL" id="CP126969">
    <property type="protein sequence ID" value="WIM68307.1"/>
    <property type="molecule type" value="Genomic_DNA"/>
</dbReference>
<reference evidence="1 2" key="1">
    <citation type="submission" date="2023-05" db="EMBL/GenBank/DDBJ databases">
        <title>Corynebacterium suedekumii sp. nov. and Corynebacterium breve sp. nov. isolated from raw cow's milk.</title>
        <authorList>
            <person name="Baer M.K."/>
            <person name="Mehl L."/>
            <person name="Hellmuth R."/>
            <person name="Marke G."/>
            <person name="Lipski A."/>
        </authorList>
    </citation>
    <scope>NUCLEOTIDE SEQUENCE [LARGE SCALE GENOMIC DNA]</scope>
    <source>
        <strain evidence="1 2">R4</strain>
    </source>
</reference>
<dbReference type="Proteomes" id="UP001225598">
    <property type="component" value="Chromosome"/>
</dbReference>
<organism evidence="1 2">
    <name type="scientific">Corynebacterium breve</name>
    <dbReference type="NCBI Taxonomy" id="3049799"/>
    <lineage>
        <taxon>Bacteria</taxon>
        <taxon>Bacillati</taxon>
        <taxon>Actinomycetota</taxon>
        <taxon>Actinomycetes</taxon>
        <taxon>Mycobacteriales</taxon>
        <taxon>Corynebacteriaceae</taxon>
        <taxon>Corynebacterium</taxon>
    </lineage>
</organism>
<dbReference type="RefSeq" id="WP_284825763.1">
    <property type="nucleotide sequence ID" value="NZ_CP126969.1"/>
</dbReference>
<accession>A0ABY8VG69</accession>
<keyword evidence="2" id="KW-1185">Reference proteome</keyword>
<gene>
    <name evidence="1" type="ORF">QP027_02580</name>
</gene>
<name>A0ABY8VG69_9CORY</name>
<proteinExistence type="predicted"/>